<dbReference type="OrthoDB" id="269124at2759"/>
<protein>
    <recommendedName>
        <fullName evidence="4">ATP synthase subunit epsilon, mitochondrial</fullName>
    </recommendedName>
</protein>
<dbReference type="GO" id="GO:0045259">
    <property type="term" value="C:proton-transporting ATP synthase complex"/>
    <property type="evidence" value="ECO:0007669"/>
    <property type="project" value="InterPro"/>
</dbReference>
<dbReference type="Proteomes" id="UP000443090">
    <property type="component" value="Unassembled WGS sequence"/>
</dbReference>
<keyword evidence="3" id="KW-1185">Reference proteome</keyword>
<accession>A0A8H8S3E8</accession>
<dbReference type="InterPro" id="IPR036742">
    <property type="entry name" value="ATP_synth_F1_esu_sf_mt"/>
</dbReference>
<gene>
    <name evidence="2" type="ORF">LOCC1_G002285</name>
</gene>
<dbReference type="GO" id="GO:0046933">
    <property type="term" value="F:proton-transporting ATP synthase activity, rotational mechanism"/>
    <property type="evidence" value="ECO:0007669"/>
    <property type="project" value="InterPro"/>
</dbReference>
<dbReference type="EMBL" id="QGMI01000221">
    <property type="protein sequence ID" value="TVY44753.1"/>
    <property type="molecule type" value="Genomic_DNA"/>
</dbReference>
<evidence type="ECO:0000313" key="2">
    <source>
        <dbReference type="EMBL" id="TVY44753.1"/>
    </source>
</evidence>
<dbReference type="SUPFAM" id="SSF48690">
    <property type="entry name" value="Epsilon subunit of mitochondrial F1F0-ATP synthase"/>
    <property type="match status" value="1"/>
</dbReference>
<dbReference type="CDD" id="cd12153">
    <property type="entry name" value="F1-ATPase_epsilon"/>
    <property type="match status" value="1"/>
</dbReference>
<dbReference type="Pfam" id="PF04627">
    <property type="entry name" value="ATP-synt_Eps"/>
    <property type="match status" value="1"/>
</dbReference>
<dbReference type="Gene3D" id="1.10.1620.20">
    <property type="entry name" value="ATP synthase, F1 complex, epsilon subunit superfamily, mitochondrial"/>
    <property type="match status" value="1"/>
</dbReference>
<comment type="caution">
    <text evidence="2">The sequence shown here is derived from an EMBL/GenBank/DDBJ whole genome shotgun (WGS) entry which is preliminary data.</text>
</comment>
<sequence>MAFAWKASGLTYVLPHPYLTCPQLMASPRTDKTCKLNSYNKYLSVAARVVRRSLKDDKRLAAERRGEMDLKMATWKNGKQGEAQNVKDANAASMAAAAGAPAS</sequence>
<evidence type="ECO:0000256" key="1">
    <source>
        <dbReference type="ARBA" id="ARBA00009502"/>
    </source>
</evidence>
<name>A0A8H8S3E8_9HELO</name>
<comment type="similarity">
    <text evidence="1">Belongs to the eukaryotic ATPase epsilon family.</text>
</comment>
<dbReference type="InterPro" id="IPR006721">
    <property type="entry name" value="ATP_synth_F1_esu_mt"/>
</dbReference>
<dbReference type="AlphaFoldDB" id="A0A8H8S3E8"/>
<evidence type="ECO:0008006" key="4">
    <source>
        <dbReference type="Google" id="ProtNLM"/>
    </source>
</evidence>
<reference evidence="2 3" key="1">
    <citation type="submission" date="2018-05" db="EMBL/GenBank/DDBJ databases">
        <title>Genome sequencing and assembly of the regulated plant pathogen Lachnellula willkommii and related sister species for the development of diagnostic species identification markers.</title>
        <authorList>
            <person name="Giroux E."/>
            <person name="Bilodeau G."/>
        </authorList>
    </citation>
    <scope>NUCLEOTIDE SEQUENCE [LARGE SCALE GENOMIC DNA]</scope>
    <source>
        <strain evidence="2 3">CBS 160.35</strain>
    </source>
</reference>
<evidence type="ECO:0000313" key="3">
    <source>
        <dbReference type="Proteomes" id="UP000443090"/>
    </source>
</evidence>
<dbReference type="GO" id="GO:0005743">
    <property type="term" value="C:mitochondrial inner membrane"/>
    <property type="evidence" value="ECO:0007669"/>
    <property type="project" value="InterPro"/>
</dbReference>
<proteinExistence type="inferred from homology"/>
<organism evidence="2 3">
    <name type="scientific">Lachnellula occidentalis</name>
    <dbReference type="NCBI Taxonomy" id="215460"/>
    <lineage>
        <taxon>Eukaryota</taxon>
        <taxon>Fungi</taxon>
        <taxon>Dikarya</taxon>
        <taxon>Ascomycota</taxon>
        <taxon>Pezizomycotina</taxon>
        <taxon>Leotiomycetes</taxon>
        <taxon>Helotiales</taxon>
        <taxon>Lachnaceae</taxon>
        <taxon>Lachnellula</taxon>
    </lineage>
</organism>